<name>A0AAD5BIJ5_9ASCO</name>
<feature type="compositionally biased region" description="Basic and acidic residues" evidence="3">
    <location>
        <begin position="202"/>
        <end position="219"/>
    </location>
</feature>
<feature type="compositionally biased region" description="Basic and acidic residues" evidence="3">
    <location>
        <begin position="236"/>
        <end position="252"/>
    </location>
</feature>
<evidence type="ECO:0000313" key="5">
    <source>
        <dbReference type="EMBL" id="KAI5964487.1"/>
    </source>
</evidence>
<reference evidence="5 6" key="1">
    <citation type="journal article" date="2022" name="DNA Res.">
        <title>Genome analysis of five recently described species of the CUG-Ser clade uncovers Candida theae as a new hybrid lineage with pathogenic potential in the Candida parapsilosis species complex.</title>
        <authorList>
            <person name="Mixao V."/>
            <person name="Del Olmo V."/>
            <person name="Hegedusova E."/>
            <person name="Saus E."/>
            <person name="Pryszcz L."/>
            <person name="Cillingova A."/>
            <person name="Nosek J."/>
            <person name="Gabaldon T."/>
        </authorList>
    </citation>
    <scope>NUCLEOTIDE SEQUENCE [LARGE SCALE GENOMIC DNA]</scope>
    <source>
        <strain evidence="5 6">CBS 12239</strain>
    </source>
</reference>
<dbReference type="GO" id="GO:0003723">
    <property type="term" value="F:RNA binding"/>
    <property type="evidence" value="ECO:0007669"/>
    <property type="project" value="UniProtKB-UniRule"/>
</dbReference>
<dbReference type="Pfam" id="PF00076">
    <property type="entry name" value="RRM_1"/>
    <property type="match status" value="1"/>
</dbReference>
<dbReference type="GeneID" id="76149038"/>
<feature type="compositionally biased region" description="Basic and acidic residues" evidence="3">
    <location>
        <begin position="311"/>
        <end position="328"/>
    </location>
</feature>
<dbReference type="GO" id="GO:0005730">
    <property type="term" value="C:nucleolus"/>
    <property type="evidence" value="ECO:0007669"/>
    <property type="project" value="TreeGrafter"/>
</dbReference>
<dbReference type="SUPFAM" id="SSF54928">
    <property type="entry name" value="RNA-binding domain, RBD"/>
    <property type="match status" value="1"/>
</dbReference>
<dbReference type="SMART" id="SM00360">
    <property type="entry name" value="RRM"/>
    <property type="match status" value="1"/>
</dbReference>
<feature type="compositionally biased region" description="Basic and acidic residues" evidence="3">
    <location>
        <begin position="269"/>
        <end position="285"/>
    </location>
</feature>
<evidence type="ECO:0000256" key="1">
    <source>
        <dbReference type="ARBA" id="ARBA00022884"/>
    </source>
</evidence>
<feature type="compositionally biased region" description="Basic and acidic residues" evidence="3">
    <location>
        <begin position="382"/>
        <end position="392"/>
    </location>
</feature>
<dbReference type="Gene3D" id="3.30.70.330">
    <property type="match status" value="1"/>
</dbReference>
<keyword evidence="1 2" id="KW-0694">RNA-binding</keyword>
<evidence type="ECO:0000313" key="6">
    <source>
        <dbReference type="Proteomes" id="UP001204833"/>
    </source>
</evidence>
<protein>
    <submittedName>
        <fullName evidence="5">TIF3</fullName>
    </submittedName>
</protein>
<dbReference type="EMBL" id="JAIHNG010000047">
    <property type="protein sequence ID" value="KAI5964487.1"/>
    <property type="molecule type" value="Genomic_DNA"/>
</dbReference>
<dbReference type="InterPro" id="IPR000504">
    <property type="entry name" value="RRM_dom"/>
</dbReference>
<dbReference type="PROSITE" id="PS50102">
    <property type="entry name" value="RRM"/>
    <property type="match status" value="1"/>
</dbReference>
<dbReference type="AlphaFoldDB" id="A0AAD5BIJ5"/>
<feature type="domain" description="RRM" evidence="4">
    <location>
        <begin position="82"/>
        <end position="163"/>
    </location>
</feature>
<dbReference type="RefSeq" id="XP_051610494.1">
    <property type="nucleotide sequence ID" value="XM_051755504.1"/>
</dbReference>
<keyword evidence="6" id="KW-1185">Reference proteome</keyword>
<proteinExistence type="predicted"/>
<evidence type="ECO:0000259" key="4">
    <source>
        <dbReference type="PROSITE" id="PS50102"/>
    </source>
</evidence>
<dbReference type="Proteomes" id="UP001204833">
    <property type="component" value="Unassembled WGS sequence"/>
</dbReference>
<evidence type="ECO:0000256" key="2">
    <source>
        <dbReference type="PROSITE-ProRule" id="PRU00176"/>
    </source>
</evidence>
<feature type="compositionally biased region" description="Basic and acidic residues" evidence="3">
    <location>
        <begin position="356"/>
        <end position="366"/>
    </location>
</feature>
<dbReference type="PANTHER" id="PTHR23236:SF11">
    <property type="entry name" value="EUKARYOTIC TRANSLATION INITIATION FACTOR 4H"/>
    <property type="match status" value="1"/>
</dbReference>
<feature type="region of interest" description="Disordered" evidence="3">
    <location>
        <begin position="41"/>
        <end position="76"/>
    </location>
</feature>
<feature type="region of interest" description="Disordered" evidence="3">
    <location>
        <begin position="165"/>
        <end position="461"/>
    </location>
</feature>
<comment type="caution">
    <text evidence="5">The sequence shown here is derived from an EMBL/GenBank/DDBJ whole genome shotgun (WGS) entry which is preliminary data.</text>
</comment>
<dbReference type="InterPro" id="IPR035979">
    <property type="entry name" value="RBD_domain_sf"/>
</dbReference>
<feature type="compositionally biased region" description="Basic and acidic residues" evidence="3">
    <location>
        <begin position="63"/>
        <end position="76"/>
    </location>
</feature>
<feature type="compositionally biased region" description="Basic and acidic residues" evidence="3">
    <location>
        <begin position="446"/>
        <end position="461"/>
    </location>
</feature>
<sequence length="461" mass="51892">MAPKKNVKMDLGSFLADDSYGGTSWADEEVDLNSIGLSLDKSTTEAPIGGKSSFSGIGGGESRFQEPRKERKEYPIPDKPPYVARVSNLPWEVSEEVIVRHFEDRMQAQDIITEVKLPVDRENGRLKGYAFVTFTERGLLEESLNLTLSDFQGRKIFVNVAAPPRADEGDWRSGRSGPLGGGREPEVDLDWGAARKSQAELPVRERSNRGPREHRPRDEPDFDWGAARSDSSGLPQRERSNRGPREHKPRDEPDLDWGAARSESSGLPPRERSNRGPREHKSRDEPELDWGSVRSSHADLPPRQRSSRTSSHGEGHERGSFKPRKQEPELDWGSARTLTTTLPPREKSNRSVSNRKNSENDFDWKRGQPLQQRTKPAHGQKHRDEKKEEDKPQGPQKSQYSVLSVDDGDDEEDKDDKEAEQEDSKQESESVSVNKLESATANLSVSDKDSSNDDWEVVGKK</sequence>
<feature type="compositionally biased region" description="Polar residues" evidence="3">
    <location>
        <begin position="435"/>
        <end position="445"/>
    </location>
</feature>
<dbReference type="InterPro" id="IPR012677">
    <property type="entry name" value="Nucleotide-bd_a/b_plait_sf"/>
</dbReference>
<feature type="compositionally biased region" description="Acidic residues" evidence="3">
    <location>
        <begin position="406"/>
        <end position="421"/>
    </location>
</feature>
<accession>A0AAD5BIJ5</accession>
<dbReference type="PANTHER" id="PTHR23236">
    <property type="entry name" value="EUKARYOTIC TRANSLATION INITIATION FACTOR 4B/4H"/>
    <property type="match status" value="1"/>
</dbReference>
<evidence type="ECO:0000256" key="3">
    <source>
        <dbReference type="SAM" id="MobiDB-lite"/>
    </source>
</evidence>
<organism evidence="5 6">
    <name type="scientific">Candida theae</name>
    <dbReference type="NCBI Taxonomy" id="1198502"/>
    <lineage>
        <taxon>Eukaryota</taxon>
        <taxon>Fungi</taxon>
        <taxon>Dikarya</taxon>
        <taxon>Ascomycota</taxon>
        <taxon>Saccharomycotina</taxon>
        <taxon>Pichiomycetes</taxon>
        <taxon>Debaryomycetaceae</taxon>
        <taxon>Candida/Lodderomyces clade</taxon>
        <taxon>Candida</taxon>
    </lineage>
</organism>
<gene>
    <name evidence="5" type="ORF">KGF57_000979</name>
</gene>